<evidence type="ECO:0000256" key="5">
    <source>
        <dbReference type="ARBA" id="ARBA00022741"/>
    </source>
</evidence>
<dbReference type="Gene3D" id="3.30.565.10">
    <property type="entry name" value="Histidine kinase-like ATPase, C-terminal domain"/>
    <property type="match status" value="1"/>
</dbReference>
<dbReference type="AlphaFoldDB" id="A0A3A1TXR7"/>
<dbReference type="EC" id="2.7.13.3" evidence="2"/>
<keyword evidence="5" id="KW-0547">Nucleotide-binding</keyword>
<dbReference type="GO" id="GO:0046983">
    <property type="term" value="F:protein dimerization activity"/>
    <property type="evidence" value="ECO:0007669"/>
    <property type="project" value="InterPro"/>
</dbReference>
<keyword evidence="8" id="KW-0902">Two-component regulatory system</keyword>
<keyword evidence="13" id="KW-1185">Reference proteome</keyword>
<feature type="transmembrane region" description="Helical" evidence="9">
    <location>
        <begin position="44"/>
        <end position="64"/>
    </location>
</feature>
<evidence type="ECO:0000256" key="2">
    <source>
        <dbReference type="ARBA" id="ARBA00012438"/>
    </source>
</evidence>
<dbReference type="Proteomes" id="UP000265742">
    <property type="component" value="Unassembled WGS sequence"/>
</dbReference>
<dbReference type="InterPro" id="IPR050482">
    <property type="entry name" value="Sensor_HK_TwoCompSys"/>
</dbReference>
<dbReference type="Gene3D" id="1.20.5.1930">
    <property type="match status" value="1"/>
</dbReference>
<evidence type="ECO:0000256" key="4">
    <source>
        <dbReference type="ARBA" id="ARBA00022679"/>
    </source>
</evidence>
<dbReference type="PANTHER" id="PTHR24421">
    <property type="entry name" value="NITRATE/NITRITE SENSOR PROTEIN NARX-RELATED"/>
    <property type="match status" value="1"/>
</dbReference>
<dbReference type="InterPro" id="IPR036890">
    <property type="entry name" value="HATPase_C_sf"/>
</dbReference>
<dbReference type="Pfam" id="PF02518">
    <property type="entry name" value="HATPase_c"/>
    <property type="match status" value="1"/>
</dbReference>
<proteinExistence type="predicted"/>
<dbReference type="GO" id="GO:0016020">
    <property type="term" value="C:membrane"/>
    <property type="evidence" value="ECO:0007669"/>
    <property type="project" value="InterPro"/>
</dbReference>
<keyword evidence="6 12" id="KW-0418">Kinase</keyword>
<organism evidence="12 13">
    <name type="scientific">Amnibacterium setariae</name>
    <dbReference type="NCBI Taxonomy" id="2306585"/>
    <lineage>
        <taxon>Bacteria</taxon>
        <taxon>Bacillati</taxon>
        <taxon>Actinomycetota</taxon>
        <taxon>Actinomycetes</taxon>
        <taxon>Micrococcales</taxon>
        <taxon>Microbacteriaceae</taxon>
        <taxon>Amnibacterium</taxon>
    </lineage>
</organism>
<sequence length="404" mass="40992">MTTARRMPSVQDLLLALGAGAVATAALAASPVLLPPAEAPAPGGPAWWVLAAGLWLQTAALLLARVRPRTVLVAVAAVAALVGLVAPTGIGNLADFAVIVAAVRTAAAGRTGPQAPSLLAAAVLVAIGQAADTAGSGDLPLLPAIGSGLVQGLVVVGVPAAVTSAVTARRDARRARDAELAAGLREREALVRAAVAGERTAMARELHDIAAHHLSSMALMTAAIDRQIDTDPAAAKAGVRQVRTQSRAMLDDLRRLVGLLRDGADEPDRVETLATVRELVESARAAGRAIELRRLGTEPRDVGPLAQFVGHRMVQESLANAAVHAPGAAVTVDLDGREAGEYVVSVRNAAPGAPAPGSSGGFGLVGMRERAELVGGALEAGPDGDGGWAVRLVLPRDRTAEDVP</sequence>
<keyword evidence="9" id="KW-1133">Transmembrane helix</keyword>
<evidence type="ECO:0000256" key="7">
    <source>
        <dbReference type="ARBA" id="ARBA00022840"/>
    </source>
</evidence>
<dbReference type="Pfam" id="PF07730">
    <property type="entry name" value="HisKA_3"/>
    <property type="match status" value="1"/>
</dbReference>
<dbReference type="OrthoDB" id="227596at2"/>
<evidence type="ECO:0000313" key="13">
    <source>
        <dbReference type="Proteomes" id="UP000265742"/>
    </source>
</evidence>
<feature type="domain" description="Signal transduction histidine kinase subgroup 3 dimerisation and phosphoacceptor" evidence="11">
    <location>
        <begin position="198"/>
        <end position="263"/>
    </location>
</feature>
<comment type="catalytic activity">
    <reaction evidence="1">
        <text>ATP + protein L-histidine = ADP + protein N-phospho-L-histidine.</text>
        <dbReference type="EC" id="2.7.13.3"/>
    </reaction>
</comment>
<dbReference type="GO" id="GO:0005524">
    <property type="term" value="F:ATP binding"/>
    <property type="evidence" value="ECO:0007669"/>
    <property type="project" value="UniProtKB-KW"/>
</dbReference>
<evidence type="ECO:0000256" key="3">
    <source>
        <dbReference type="ARBA" id="ARBA00022553"/>
    </source>
</evidence>
<feature type="transmembrane region" description="Helical" evidence="9">
    <location>
        <begin position="144"/>
        <end position="166"/>
    </location>
</feature>
<dbReference type="InterPro" id="IPR003594">
    <property type="entry name" value="HATPase_dom"/>
</dbReference>
<evidence type="ECO:0000256" key="6">
    <source>
        <dbReference type="ARBA" id="ARBA00022777"/>
    </source>
</evidence>
<evidence type="ECO:0000313" key="12">
    <source>
        <dbReference type="EMBL" id="RIX28609.1"/>
    </source>
</evidence>
<feature type="domain" description="Histidine kinase/HSP90-like ATPase" evidence="10">
    <location>
        <begin position="311"/>
        <end position="397"/>
    </location>
</feature>
<dbReference type="GO" id="GO:0000155">
    <property type="term" value="F:phosphorelay sensor kinase activity"/>
    <property type="evidence" value="ECO:0007669"/>
    <property type="project" value="InterPro"/>
</dbReference>
<gene>
    <name evidence="12" type="ORF">D1781_14460</name>
</gene>
<dbReference type="PANTHER" id="PTHR24421:SF10">
    <property type="entry name" value="NITRATE_NITRITE SENSOR PROTEIN NARQ"/>
    <property type="match status" value="1"/>
</dbReference>
<accession>A0A3A1TXR7</accession>
<dbReference type="EMBL" id="QXTG01000002">
    <property type="protein sequence ID" value="RIX28609.1"/>
    <property type="molecule type" value="Genomic_DNA"/>
</dbReference>
<comment type="caution">
    <text evidence="12">The sequence shown here is derived from an EMBL/GenBank/DDBJ whole genome shotgun (WGS) entry which is preliminary data.</text>
</comment>
<evidence type="ECO:0000256" key="9">
    <source>
        <dbReference type="SAM" id="Phobius"/>
    </source>
</evidence>
<feature type="transmembrane region" description="Helical" evidence="9">
    <location>
        <begin position="71"/>
        <end position="90"/>
    </location>
</feature>
<evidence type="ECO:0000256" key="8">
    <source>
        <dbReference type="ARBA" id="ARBA00023012"/>
    </source>
</evidence>
<dbReference type="SUPFAM" id="SSF55874">
    <property type="entry name" value="ATPase domain of HSP90 chaperone/DNA topoisomerase II/histidine kinase"/>
    <property type="match status" value="1"/>
</dbReference>
<dbReference type="InterPro" id="IPR011712">
    <property type="entry name" value="Sig_transdc_His_kin_sub3_dim/P"/>
</dbReference>
<protein>
    <recommendedName>
        <fullName evidence="2">histidine kinase</fullName>
        <ecNumber evidence="2">2.7.13.3</ecNumber>
    </recommendedName>
</protein>
<name>A0A3A1TXR7_9MICO</name>
<keyword evidence="7" id="KW-0067">ATP-binding</keyword>
<reference evidence="13" key="1">
    <citation type="submission" date="2018-09" db="EMBL/GenBank/DDBJ databases">
        <authorList>
            <person name="Kim I."/>
        </authorList>
    </citation>
    <scope>NUCLEOTIDE SEQUENCE [LARGE SCALE GENOMIC DNA]</scope>
    <source>
        <strain evidence="13">DD4a</strain>
    </source>
</reference>
<dbReference type="RefSeq" id="WP_119482919.1">
    <property type="nucleotide sequence ID" value="NZ_QXTG01000002.1"/>
</dbReference>
<evidence type="ECO:0000259" key="11">
    <source>
        <dbReference type="Pfam" id="PF07730"/>
    </source>
</evidence>
<keyword evidence="4" id="KW-0808">Transferase</keyword>
<keyword evidence="9" id="KW-0812">Transmembrane</keyword>
<keyword evidence="3" id="KW-0597">Phosphoprotein</keyword>
<keyword evidence="9" id="KW-0472">Membrane</keyword>
<dbReference type="CDD" id="cd16917">
    <property type="entry name" value="HATPase_UhpB-NarQ-NarX-like"/>
    <property type="match status" value="1"/>
</dbReference>
<evidence type="ECO:0000259" key="10">
    <source>
        <dbReference type="Pfam" id="PF02518"/>
    </source>
</evidence>
<evidence type="ECO:0000256" key="1">
    <source>
        <dbReference type="ARBA" id="ARBA00000085"/>
    </source>
</evidence>